<proteinExistence type="predicted"/>
<evidence type="ECO:0008006" key="4">
    <source>
        <dbReference type="Google" id="ProtNLM"/>
    </source>
</evidence>
<reference evidence="2 3" key="1">
    <citation type="submission" date="2019-01" db="EMBL/GenBank/DDBJ databases">
        <title>Sequencing of cultivated peanut Arachis hypogaea provides insights into genome evolution and oil improvement.</title>
        <authorList>
            <person name="Chen X."/>
        </authorList>
    </citation>
    <scope>NUCLEOTIDE SEQUENCE [LARGE SCALE GENOMIC DNA]</scope>
    <source>
        <strain evidence="3">cv. Fuhuasheng</strain>
        <tissue evidence="2">Leaves</tissue>
    </source>
</reference>
<evidence type="ECO:0000313" key="2">
    <source>
        <dbReference type="EMBL" id="RYR55471.1"/>
    </source>
</evidence>
<feature type="chain" id="PRO_5019529297" description="Secreted protein" evidence="1">
    <location>
        <begin position="24"/>
        <end position="109"/>
    </location>
</feature>
<sequence>MMNIMVVLVGILLLLGLQRPILHHDTSRGLMLHKNNGCIFHGESNQIELRALIVVHGHIFGLAPLCVKNDAVYIICSMKTVLSPMQILQSSLLLPPSNFFFVSSSMALP</sequence>
<organism evidence="2 3">
    <name type="scientific">Arachis hypogaea</name>
    <name type="common">Peanut</name>
    <dbReference type="NCBI Taxonomy" id="3818"/>
    <lineage>
        <taxon>Eukaryota</taxon>
        <taxon>Viridiplantae</taxon>
        <taxon>Streptophyta</taxon>
        <taxon>Embryophyta</taxon>
        <taxon>Tracheophyta</taxon>
        <taxon>Spermatophyta</taxon>
        <taxon>Magnoliopsida</taxon>
        <taxon>eudicotyledons</taxon>
        <taxon>Gunneridae</taxon>
        <taxon>Pentapetalae</taxon>
        <taxon>rosids</taxon>
        <taxon>fabids</taxon>
        <taxon>Fabales</taxon>
        <taxon>Fabaceae</taxon>
        <taxon>Papilionoideae</taxon>
        <taxon>50 kb inversion clade</taxon>
        <taxon>dalbergioids sensu lato</taxon>
        <taxon>Dalbergieae</taxon>
        <taxon>Pterocarpus clade</taxon>
        <taxon>Arachis</taxon>
    </lineage>
</organism>
<comment type="caution">
    <text evidence="2">The sequence shown here is derived from an EMBL/GenBank/DDBJ whole genome shotgun (WGS) entry which is preliminary data.</text>
</comment>
<evidence type="ECO:0000256" key="1">
    <source>
        <dbReference type="SAM" id="SignalP"/>
    </source>
</evidence>
<dbReference type="AlphaFoldDB" id="A0A445CX64"/>
<keyword evidence="1" id="KW-0732">Signal</keyword>
<feature type="signal peptide" evidence="1">
    <location>
        <begin position="1"/>
        <end position="23"/>
    </location>
</feature>
<protein>
    <recommendedName>
        <fullName evidence="4">Secreted protein</fullName>
    </recommendedName>
</protein>
<keyword evidence="3" id="KW-1185">Reference proteome</keyword>
<accession>A0A445CX64</accession>
<gene>
    <name evidence="2" type="ORF">Ahy_A06g030681</name>
</gene>
<evidence type="ECO:0000313" key="3">
    <source>
        <dbReference type="Proteomes" id="UP000289738"/>
    </source>
</evidence>
<dbReference type="EMBL" id="SDMP01000006">
    <property type="protein sequence ID" value="RYR55471.1"/>
    <property type="molecule type" value="Genomic_DNA"/>
</dbReference>
<name>A0A445CX64_ARAHY</name>
<dbReference type="Proteomes" id="UP000289738">
    <property type="component" value="Chromosome A06"/>
</dbReference>